<dbReference type="Proteomes" id="UP000741013">
    <property type="component" value="Unassembled WGS sequence"/>
</dbReference>
<evidence type="ECO:0000259" key="1">
    <source>
        <dbReference type="Pfam" id="PF17929"/>
    </source>
</evidence>
<sequence length="86" mass="9338">MLCDLFGAQGGVLERNVSAEVIKRHKRSVLAELSTMADLVRRHLPEAGDDAEMFCLTSLVFAGALSTYVPPPASVLAAYALRVCWM</sequence>
<name>A0ABS4PTM7_9PSEU</name>
<feature type="domain" description="Tetracyclin repressor-like C-terminal" evidence="1">
    <location>
        <begin position="1"/>
        <end position="80"/>
    </location>
</feature>
<organism evidence="2 3">
    <name type="scientific">Amycolatopsis magusensis</name>
    <dbReference type="NCBI Taxonomy" id="882444"/>
    <lineage>
        <taxon>Bacteria</taxon>
        <taxon>Bacillati</taxon>
        <taxon>Actinomycetota</taxon>
        <taxon>Actinomycetes</taxon>
        <taxon>Pseudonocardiales</taxon>
        <taxon>Pseudonocardiaceae</taxon>
        <taxon>Amycolatopsis</taxon>
    </lineage>
</organism>
<protein>
    <recommendedName>
        <fullName evidence="1">Tetracyclin repressor-like C-terminal domain-containing protein</fullName>
    </recommendedName>
</protein>
<dbReference type="EMBL" id="JAGGMS010000001">
    <property type="protein sequence ID" value="MBP2182785.1"/>
    <property type="molecule type" value="Genomic_DNA"/>
</dbReference>
<reference evidence="2 3" key="1">
    <citation type="submission" date="2021-03" db="EMBL/GenBank/DDBJ databases">
        <title>Sequencing the genomes of 1000 actinobacteria strains.</title>
        <authorList>
            <person name="Klenk H.-P."/>
        </authorList>
    </citation>
    <scope>NUCLEOTIDE SEQUENCE [LARGE SCALE GENOMIC DNA]</scope>
    <source>
        <strain evidence="2 3">DSM 45510</strain>
    </source>
</reference>
<comment type="caution">
    <text evidence="2">The sequence shown here is derived from an EMBL/GenBank/DDBJ whole genome shotgun (WGS) entry which is preliminary data.</text>
</comment>
<gene>
    <name evidence="2" type="ORF">JOM49_004311</name>
</gene>
<dbReference type="Pfam" id="PF17929">
    <property type="entry name" value="TetR_C_34"/>
    <property type="match status" value="1"/>
</dbReference>
<dbReference type="Gene3D" id="1.10.357.10">
    <property type="entry name" value="Tetracycline Repressor, domain 2"/>
    <property type="match status" value="1"/>
</dbReference>
<evidence type="ECO:0000313" key="3">
    <source>
        <dbReference type="Proteomes" id="UP000741013"/>
    </source>
</evidence>
<dbReference type="RefSeq" id="WP_308158822.1">
    <property type="nucleotide sequence ID" value="NZ_JAGGMS010000001.1"/>
</dbReference>
<proteinExistence type="predicted"/>
<keyword evidence="3" id="KW-1185">Reference proteome</keyword>
<accession>A0ABS4PTM7</accession>
<dbReference type="InterPro" id="IPR041483">
    <property type="entry name" value="TetR_C_34"/>
</dbReference>
<evidence type="ECO:0000313" key="2">
    <source>
        <dbReference type="EMBL" id="MBP2182785.1"/>
    </source>
</evidence>